<comment type="caution">
    <text evidence="1">The sequence shown here is derived from an EMBL/GenBank/DDBJ whole genome shotgun (WGS) entry which is preliminary data.</text>
</comment>
<evidence type="ECO:0000313" key="2">
    <source>
        <dbReference type="Proteomes" id="UP001153954"/>
    </source>
</evidence>
<protein>
    <submittedName>
        <fullName evidence="1">Uncharacterized protein</fullName>
    </submittedName>
</protein>
<dbReference type="Proteomes" id="UP001153954">
    <property type="component" value="Unassembled WGS sequence"/>
</dbReference>
<dbReference type="AlphaFoldDB" id="A0AAU9U4N0"/>
<reference evidence="1" key="1">
    <citation type="submission" date="2022-03" db="EMBL/GenBank/DDBJ databases">
        <authorList>
            <person name="Tunstrom K."/>
        </authorList>
    </citation>
    <scope>NUCLEOTIDE SEQUENCE</scope>
</reference>
<accession>A0AAU9U4N0</accession>
<dbReference type="Pfam" id="PF10168">
    <property type="entry name" value="Nup88"/>
    <property type="match status" value="1"/>
</dbReference>
<evidence type="ECO:0000313" key="1">
    <source>
        <dbReference type="EMBL" id="CAH2094133.1"/>
    </source>
</evidence>
<gene>
    <name evidence="1" type="ORF">EEDITHA_LOCUS9732</name>
</gene>
<organism evidence="1 2">
    <name type="scientific">Euphydryas editha</name>
    <name type="common">Edith's checkerspot</name>
    <dbReference type="NCBI Taxonomy" id="104508"/>
    <lineage>
        <taxon>Eukaryota</taxon>
        <taxon>Metazoa</taxon>
        <taxon>Ecdysozoa</taxon>
        <taxon>Arthropoda</taxon>
        <taxon>Hexapoda</taxon>
        <taxon>Insecta</taxon>
        <taxon>Pterygota</taxon>
        <taxon>Neoptera</taxon>
        <taxon>Endopterygota</taxon>
        <taxon>Lepidoptera</taxon>
        <taxon>Glossata</taxon>
        <taxon>Ditrysia</taxon>
        <taxon>Papilionoidea</taxon>
        <taxon>Nymphalidae</taxon>
        <taxon>Nymphalinae</taxon>
        <taxon>Euphydryas</taxon>
    </lineage>
</organism>
<proteinExistence type="predicted"/>
<sequence length="111" mass="12431">MIEICNVPRCSSAIRSLRTGGSSAEERRALAELLQQQRAAAPLAARLAALRQRARDKELQLKKCQEEYKKKDTILGKSHSDTISSILQQQTMQISKIIEETKLLKDQLGVV</sequence>
<dbReference type="EMBL" id="CAKOGL010000013">
    <property type="protein sequence ID" value="CAH2094133.1"/>
    <property type="molecule type" value="Genomic_DNA"/>
</dbReference>
<keyword evidence="2" id="KW-1185">Reference proteome</keyword>
<name>A0AAU9U4N0_EUPED</name>
<dbReference type="InterPro" id="IPR019321">
    <property type="entry name" value="Nucleoporin_Nup88"/>
</dbReference>